<keyword evidence="2" id="KW-0067">ATP-binding</keyword>
<evidence type="ECO:0000256" key="6">
    <source>
        <dbReference type="ARBA" id="ARBA00023163"/>
    </source>
</evidence>
<organism evidence="10 11">
    <name type="scientific">Devosia crocina</name>
    <dbReference type="NCBI Taxonomy" id="429728"/>
    <lineage>
        <taxon>Bacteria</taxon>
        <taxon>Pseudomonadati</taxon>
        <taxon>Pseudomonadota</taxon>
        <taxon>Alphaproteobacteria</taxon>
        <taxon>Hyphomicrobiales</taxon>
        <taxon>Devosiaceae</taxon>
        <taxon>Devosia</taxon>
    </lineage>
</organism>
<dbReference type="PROSITE" id="PS50110">
    <property type="entry name" value="RESPONSE_REGULATORY"/>
    <property type="match status" value="1"/>
</dbReference>
<accession>A0A1I7NRS8</accession>
<evidence type="ECO:0000256" key="7">
    <source>
        <dbReference type="PROSITE-ProRule" id="PRU00169"/>
    </source>
</evidence>
<evidence type="ECO:0000313" key="11">
    <source>
        <dbReference type="Proteomes" id="UP000199074"/>
    </source>
</evidence>
<dbReference type="InterPro" id="IPR011006">
    <property type="entry name" value="CheY-like_superfamily"/>
</dbReference>
<proteinExistence type="predicted"/>
<evidence type="ECO:0000259" key="9">
    <source>
        <dbReference type="PROSITE" id="PS50110"/>
    </source>
</evidence>
<evidence type="ECO:0000313" key="10">
    <source>
        <dbReference type="EMBL" id="SFV37312.1"/>
    </source>
</evidence>
<dbReference type="Pfam" id="PF00158">
    <property type="entry name" value="Sigma54_activat"/>
    <property type="match status" value="1"/>
</dbReference>
<dbReference type="InterPro" id="IPR002197">
    <property type="entry name" value="HTH_Fis"/>
</dbReference>
<gene>
    <name evidence="10" type="ORF">SAMN05216456_2857</name>
</gene>
<dbReference type="FunFam" id="3.40.50.300:FF:000006">
    <property type="entry name" value="DNA-binding transcriptional regulator NtrC"/>
    <property type="match status" value="1"/>
</dbReference>
<feature type="modified residue" description="4-aspartylphosphate" evidence="7">
    <location>
        <position position="55"/>
    </location>
</feature>
<dbReference type="InterPro" id="IPR058031">
    <property type="entry name" value="AAA_lid_NorR"/>
</dbReference>
<evidence type="ECO:0000256" key="3">
    <source>
        <dbReference type="ARBA" id="ARBA00023012"/>
    </source>
</evidence>
<dbReference type="PROSITE" id="PS50045">
    <property type="entry name" value="SIGMA54_INTERACT_4"/>
    <property type="match status" value="1"/>
</dbReference>
<keyword evidence="3" id="KW-0902">Two-component regulatory system</keyword>
<keyword evidence="5" id="KW-0010">Activator</keyword>
<keyword evidence="1" id="KW-0547">Nucleotide-binding</keyword>
<dbReference type="GO" id="GO:0000160">
    <property type="term" value="P:phosphorelay signal transduction system"/>
    <property type="evidence" value="ECO:0007669"/>
    <property type="project" value="UniProtKB-KW"/>
</dbReference>
<dbReference type="Pfam" id="PF00072">
    <property type="entry name" value="Response_reg"/>
    <property type="match status" value="1"/>
</dbReference>
<dbReference type="InterPro" id="IPR001789">
    <property type="entry name" value="Sig_transdc_resp-reg_receiver"/>
</dbReference>
<dbReference type="STRING" id="429728.SAMN05216456_2857"/>
<dbReference type="InterPro" id="IPR027417">
    <property type="entry name" value="P-loop_NTPase"/>
</dbReference>
<dbReference type="RefSeq" id="WP_092425686.1">
    <property type="nucleotide sequence ID" value="NZ_FPCK01000003.1"/>
</dbReference>
<dbReference type="SUPFAM" id="SSF52172">
    <property type="entry name" value="CheY-like"/>
    <property type="match status" value="1"/>
</dbReference>
<dbReference type="GO" id="GO:0043565">
    <property type="term" value="F:sequence-specific DNA binding"/>
    <property type="evidence" value="ECO:0007669"/>
    <property type="project" value="InterPro"/>
</dbReference>
<dbReference type="InterPro" id="IPR002078">
    <property type="entry name" value="Sigma_54_int"/>
</dbReference>
<dbReference type="Gene3D" id="1.10.8.60">
    <property type="match status" value="1"/>
</dbReference>
<dbReference type="OrthoDB" id="9802388at2"/>
<dbReference type="InterPro" id="IPR009057">
    <property type="entry name" value="Homeodomain-like_sf"/>
</dbReference>
<dbReference type="Gene3D" id="3.40.50.2300">
    <property type="match status" value="1"/>
</dbReference>
<dbReference type="SMART" id="SM00448">
    <property type="entry name" value="REC"/>
    <property type="match status" value="1"/>
</dbReference>
<evidence type="ECO:0000256" key="2">
    <source>
        <dbReference type="ARBA" id="ARBA00022840"/>
    </source>
</evidence>
<evidence type="ECO:0000256" key="4">
    <source>
        <dbReference type="ARBA" id="ARBA00023015"/>
    </source>
</evidence>
<dbReference type="Pfam" id="PF02954">
    <property type="entry name" value="HTH_8"/>
    <property type="match status" value="1"/>
</dbReference>
<dbReference type="GO" id="GO:0006355">
    <property type="term" value="P:regulation of DNA-templated transcription"/>
    <property type="evidence" value="ECO:0007669"/>
    <property type="project" value="InterPro"/>
</dbReference>
<dbReference type="InterPro" id="IPR003593">
    <property type="entry name" value="AAA+_ATPase"/>
</dbReference>
<feature type="domain" description="Sigma-54 factor interaction" evidence="8">
    <location>
        <begin position="133"/>
        <end position="362"/>
    </location>
</feature>
<dbReference type="SUPFAM" id="SSF52540">
    <property type="entry name" value="P-loop containing nucleoside triphosphate hydrolases"/>
    <property type="match status" value="1"/>
</dbReference>
<keyword evidence="10" id="KW-0238">DNA-binding</keyword>
<dbReference type="CDD" id="cd00009">
    <property type="entry name" value="AAA"/>
    <property type="match status" value="1"/>
</dbReference>
<dbReference type="EMBL" id="FPCK01000003">
    <property type="protein sequence ID" value="SFV37312.1"/>
    <property type="molecule type" value="Genomic_DNA"/>
</dbReference>
<dbReference type="SMART" id="SM00382">
    <property type="entry name" value="AAA"/>
    <property type="match status" value="1"/>
</dbReference>
<protein>
    <submittedName>
        <fullName evidence="10">DNA-binding transcriptional response regulator, NtrC family, contains REC, AAA-type ATPase, and a Fis-type DNA-binding domains</fullName>
    </submittedName>
</protein>
<dbReference type="Gene3D" id="1.10.10.60">
    <property type="entry name" value="Homeodomain-like"/>
    <property type="match status" value="1"/>
</dbReference>
<sequence length="448" mass="49286">MHASPLIAIVEDDDVLGRSLRQRFVLEGFRVSWFTTIAEARRALSGQAIDLVLSDIRLPDGDGGQLMAEVFDAYGVLPTVFMTAFVDIEQAVRLMKRGGRDYIEKPFDLDRLVEKVRSILPETAGEDDGPFSSFGLSPATAGIRKTLDKVADLDVPVLIQGETGTGKDVAARYLHSAGARSALPFVAVNCAGIPETLFDGALFGHEKGAFTGAVGRQTGLVEQAGEGTLFLDEVAEIPPTLQAKLLRLIEAREYRRLGGKETLTTPARFVFASNQNLGEAVERGEFREDLWYRMNVVTLEMPPLRARPEEIAPLIQHHIARAARRMGRPVPALDPDVLAAAREDRWQGNVRELVNRAERAVALGEDERITMRDFWPDRLAHAVETTISGEGQPTLSQVRERAESQHIVAVLAQCGGRIQEAANLLGVSRTTLWEKMRRYGLAAEGEET</sequence>
<dbReference type="Proteomes" id="UP000199074">
    <property type="component" value="Unassembled WGS sequence"/>
</dbReference>
<name>A0A1I7NRS8_9HYPH</name>
<keyword evidence="4" id="KW-0805">Transcription regulation</keyword>
<dbReference type="GO" id="GO:0005524">
    <property type="term" value="F:ATP binding"/>
    <property type="evidence" value="ECO:0007669"/>
    <property type="project" value="UniProtKB-KW"/>
</dbReference>
<keyword evidence="7" id="KW-0597">Phosphoprotein</keyword>
<evidence type="ECO:0000256" key="5">
    <source>
        <dbReference type="ARBA" id="ARBA00023159"/>
    </source>
</evidence>
<dbReference type="SUPFAM" id="SSF46689">
    <property type="entry name" value="Homeodomain-like"/>
    <property type="match status" value="1"/>
</dbReference>
<evidence type="ECO:0000256" key="1">
    <source>
        <dbReference type="ARBA" id="ARBA00022741"/>
    </source>
</evidence>
<dbReference type="Pfam" id="PF25601">
    <property type="entry name" value="AAA_lid_14"/>
    <property type="match status" value="1"/>
</dbReference>
<keyword evidence="6" id="KW-0804">Transcription</keyword>
<keyword evidence="11" id="KW-1185">Reference proteome</keyword>
<dbReference type="Gene3D" id="3.40.50.300">
    <property type="entry name" value="P-loop containing nucleotide triphosphate hydrolases"/>
    <property type="match status" value="1"/>
</dbReference>
<reference evidence="10 11" key="1">
    <citation type="submission" date="2016-10" db="EMBL/GenBank/DDBJ databases">
        <authorList>
            <person name="de Groot N.N."/>
        </authorList>
    </citation>
    <scope>NUCLEOTIDE SEQUENCE [LARGE SCALE GENOMIC DNA]</scope>
    <source>
        <strain evidence="10 11">IPL20</strain>
    </source>
</reference>
<dbReference type="PANTHER" id="PTHR32071:SF57">
    <property type="entry name" value="C4-DICARBOXYLATE TRANSPORT TRANSCRIPTIONAL REGULATORY PROTEIN DCTD"/>
    <property type="match status" value="1"/>
</dbReference>
<dbReference type="AlphaFoldDB" id="A0A1I7NRS8"/>
<dbReference type="PANTHER" id="PTHR32071">
    <property type="entry name" value="TRANSCRIPTIONAL REGULATORY PROTEIN"/>
    <property type="match status" value="1"/>
</dbReference>
<evidence type="ECO:0000259" key="8">
    <source>
        <dbReference type="PROSITE" id="PS50045"/>
    </source>
</evidence>
<dbReference type="PRINTS" id="PR01590">
    <property type="entry name" value="HTHFIS"/>
</dbReference>
<feature type="domain" description="Response regulatory" evidence="9">
    <location>
        <begin position="6"/>
        <end position="120"/>
    </location>
</feature>